<evidence type="ECO:0000313" key="4">
    <source>
        <dbReference type="Proteomes" id="UP000708208"/>
    </source>
</evidence>
<dbReference type="GO" id="GO:0005737">
    <property type="term" value="C:cytoplasm"/>
    <property type="evidence" value="ECO:0007669"/>
    <property type="project" value="InterPro"/>
</dbReference>
<dbReference type="GO" id="GO:0005634">
    <property type="term" value="C:nucleus"/>
    <property type="evidence" value="ECO:0007669"/>
    <property type="project" value="TreeGrafter"/>
</dbReference>
<name>A0A8J2KKQ8_9HEXA</name>
<dbReference type="OrthoDB" id="7881762at2759"/>
<dbReference type="Proteomes" id="UP000708208">
    <property type="component" value="Unassembled WGS sequence"/>
</dbReference>
<feature type="compositionally biased region" description="Low complexity" evidence="1">
    <location>
        <begin position="511"/>
        <end position="550"/>
    </location>
</feature>
<feature type="compositionally biased region" description="Polar residues" evidence="1">
    <location>
        <begin position="551"/>
        <end position="560"/>
    </location>
</feature>
<evidence type="ECO:0000313" key="3">
    <source>
        <dbReference type="EMBL" id="CAG7816780.1"/>
    </source>
</evidence>
<dbReference type="GO" id="GO:0045087">
    <property type="term" value="P:innate immune response"/>
    <property type="evidence" value="ECO:0007669"/>
    <property type="project" value="TreeGrafter"/>
</dbReference>
<feature type="compositionally biased region" description="Pro residues" evidence="1">
    <location>
        <begin position="477"/>
        <end position="500"/>
    </location>
</feature>
<dbReference type="AlphaFoldDB" id="A0A8J2KKQ8"/>
<dbReference type="InterPro" id="IPR032397">
    <property type="entry name" value="RHD_dimer"/>
</dbReference>
<dbReference type="GO" id="GO:0000978">
    <property type="term" value="F:RNA polymerase II cis-regulatory region sequence-specific DNA binding"/>
    <property type="evidence" value="ECO:0007669"/>
    <property type="project" value="TreeGrafter"/>
</dbReference>
<dbReference type="FunFam" id="2.60.40.340:FF:000006">
    <property type="entry name" value="Dorsal isoform 1-B"/>
    <property type="match status" value="1"/>
</dbReference>
<dbReference type="Pfam" id="PF16179">
    <property type="entry name" value="RHD_dimer"/>
    <property type="match status" value="1"/>
</dbReference>
<evidence type="ECO:0000259" key="2">
    <source>
        <dbReference type="PROSITE" id="PS50254"/>
    </source>
</evidence>
<dbReference type="Pfam" id="PF00554">
    <property type="entry name" value="RHD_DNA_bind"/>
    <property type="match status" value="1"/>
</dbReference>
<feature type="region of interest" description="Disordered" evidence="1">
    <location>
        <begin position="471"/>
        <end position="560"/>
    </location>
</feature>
<dbReference type="EMBL" id="CAJVCH010378168">
    <property type="protein sequence ID" value="CAG7816780.1"/>
    <property type="molecule type" value="Genomic_DNA"/>
</dbReference>
<dbReference type="SMART" id="SM00429">
    <property type="entry name" value="IPT"/>
    <property type="match status" value="1"/>
</dbReference>
<dbReference type="GO" id="GO:0007249">
    <property type="term" value="P:canonical NF-kappaB signal transduction"/>
    <property type="evidence" value="ECO:0007669"/>
    <property type="project" value="TreeGrafter"/>
</dbReference>
<dbReference type="PANTHER" id="PTHR24169">
    <property type="entry name" value="NUCLEAR FACTOR NF-KAPPA-B PROTEIN"/>
    <property type="match status" value="1"/>
</dbReference>
<dbReference type="InterPro" id="IPR030492">
    <property type="entry name" value="RHD_CS"/>
</dbReference>
<dbReference type="GO" id="GO:0034097">
    <property type="term" value="P:response to cytokine"/>
    <property type="evidence" value="ECO:0007669"/>
    <property type="project" value="TreeGrafter"/>
</dbReference>
<protein>
    <recommendedName>
        <fullName evidence="2">RHD domain-containing protein</fullName>
    </recommendedName>
</protein>
<feature type="domain" description="RHD" evidence="2">
    <location>
        <begin position="4"/>
        <end position="183"/>
    </location>
</feature>
<organism evidence="3 4">
    <name type="scientific">Allacma fusca</name>
    <dbReference type="NCBI Taxonomy" id="39272"/>
    <lineage>
        <taxon>Eukaryota</taxon>
        <taxon>Metazoa</taxon>
        <taxon>Ecdysozoa</taxon>
        <taxon>Arthropoda</taxon>
        <taxon>Hexapoda</taxon>
        <taxon>Collembola</taxon>
        <taxon>Symphypleona</taxon>
        <taxon>Sminthuridae</taxon>
        <taxon>Allacma</taxon>
    </lineage>
</organism>
<proteinExistence type="predicted"/>
<dbReference type="PANTHER" id="PTHR24169:SF25">
    <property type="entry name" value="DORSAL-RELATED IMMUNITY FACTOR DIF-RELATED"/>
    <property type="match status" value="1"/>
</dbReference>
<comment type="caution">
    <text evidence="3">The sequence shown here is derived from an EMBL/GenBank/DDBJ whole genome shotgun (WGS) entry which is preliminary data.</text>
</comment>
<dbReference type="InterPro" id="IPR000451">
    <property type="entry name" value="NFkB/Dor"/>
</dbReference>
<sequence length="587" mass="65507">MEDYSRVYVKLLEEPAPKALRFRYECEGRSAGSLPGANSTHDKKTFPKIQIVGYKGRAVVVVSCVTVDPPYRPHPHNLVGKEGCKKGVCTLEISNDDMTCEFSNLGIQCVKKKDIDDSLRIREEIRVDPFRTGFSHKTQPGSIDLNSVRLCFQVFLQGPERGQFKIPVKAVVSEPIYDKKAISDLTIMKLSDCASPVIGNKEIILLCDKVSKDDIEVRFFEENNDGQLIWEAFGDFQPSDVHKQFAISFRTPQYHQLEIDSPRRVQVQLRCPSKDTVSLPRPFDYIPLHTGKFNLKAYNLLNSVDSAHNVFEDNKMEQEPLPEDEVTVQDPNFENVFDNEDAYKVLNEFLVNVASGQVNVEPGISPAAAVEEDFYGSFELAMKNPVIDSQDHVNITSVNANVPSNALESFSQNGNLNKQDEVVVNNYLNQAVLTQEPVVVMANLNESVANVQSVSIDSNINANTAEEVSMTIQRNPNDPPPRPPKVPLPPRGESPPPPIPKRTKKSKDSFFKSLFSSSPKSPKGSPTKTGAKNKGSKPNSPTSPKSNISNDSTPMDQENNLECVEQFALYVERGQDIPKARIEEFYE</sequence>
<dbReference type="PROSITE" id="PS01204">
    <property type="entry name" value="REL_1"/>
    <property type="match status" value="1"/>
</dbReference>
<keyword evidence="4" id="KW-1185">Reference proteome</keyword>
<evidence type="ECO:0000256" key="1">
    <source>
        <dbReference type="SAM" id="MobiDB-lite"/>
    </source>
</evidence>
<dbReference type="PROSITE" id="PS50254">
    <property type="entry name" value="REL_2"/>
    <property type="match status" value="1"/>
</dbReference>
<gene>
    <name evidence="3" type="ORF">AFUS01_LOCUS27381</name>
</gene>
<dbReference type="GO" id="GO:0000981">
    <property type="term" value="F:DNA-binding transcription factor activity, RNA polymerase II-specific"/>
    <property type="evidence" value="ECO:0007669"/>
    <property type="project" value="TreeGrafter"/>
</dbReference>
<reference evidence="3" key="1">
    <citation type="submission" date="2021-06" db="EMBL/GenBank/DDBJ databases">
        <authorList>
            <person name="Hodson N. C."/>
            <person name="Mongue J. A."/>
            <person name="Jaron S. K."/>
        </authorList>
    </citation>
    <scope>NUCLEOTIDE SEQUENCE</scope>
</reference>
<dbReference type="GO" id="GO:0038061">
    <property type="term" value="P:non-canonical NF-kappaB signal transduction"/>
    <property type="evidence" value="ECO:0007669"/>
    <property type="project" value="TreeGrafter"/>
</dbReference>
<dbReference type="GO" id="GO:0033554">
    <property type="term" value="P:cellular response to stress"/>
    <property type="evidence" value="ECO:0007669"/>
    <property type="project" value="TreeGrafter"/>
</dbReference>
<dbReference type="InterPro" id="IPR002909">
    <property type="entry name" value="IPT_dom"/>
</dbReference>
<dbReference type="GO" id="GO:0045944">
    <property type="term" value="P:positive regulation of transcription by RNA polymerase II"/>
    <property type="evidence" value="ECO:0007669"/>
    <property type="project" value="TreeGrafter"/>
</dbReference>
<accession>A0A8J2KKQ8</accession>
<dbReference type="InterPro" id="IPR011539">
    <property type="entry name" value="RHD_DNA_bind_dom"/>
</dbReference>